<comment type="caution">
    <text evidence="2">The sequence shown here is derived from an EMBL/GenBank/DDBJ whole genome shotgun (WGS) entry which is preliminary data.</text>
</comment>
<evidence type="ECO:0000313" key="3">
    <source>
        <dbReference type="Proteomes" id="UP000216605"/>
    </source>
</evidence>
<dbReference type="OrthoDB" id="333057at2"/>
<keyword evidence="1" id="KW-1133">Transmembrane helix</keyword>
<reference evidence="2 3" key="1">
    <citation type="submission" date="2017-07" db="EMBL/GenBank/DDBJ databases">
        <title>Flavobacterium cyanobacteriorum sp. nov., isolated from cyanobacterial aggregates in a eutrophic lake.</title>
        <authorList>
            <person name="Cai H."/>
        </authorList>
    </citation>
    <scope>NUCLEOTIDE SEQUENCE [LARGE SCALE GENOMIC DNA]</scope>
    <source>
        <strain evidence="2 3">TH021</strain>
    </source>
</reference>
<keyword evidence="3" id="KW-1185">Reference proteome</keyword>
<gene>
    <name evidence="2" type="ORF">CHU92_02540</name>
</gene>
<organism evidence="2 3">
    <name type="scientific">Flavobacterium cyanobacteriorum</name>
    <dbReference type="NCBI Taxonomy" id="2022802"/>
    <lineage>
        <taxon>Bacteria</taxon>
        <taxon>Pseudomonadati</taxon>
        <taxon>Bacteroidota</taxon>
        <taxon>Flavobacteriia</taxon>
        <taxon>Flavobacteriales</taxon>
        <taxon>Flavobacteriaceae</taxon>
        <taxon>Flavobacterium</taxon>
    </lineage>
</organism>
<dbReference type="InterPro" id="IPR013879">
    <property type="entry name" value="DUF1761"/>
</dbReference>
<dbReference type="AlphaFoldDB" id="A0A255ZTV9"/>
<dbReference type="Pfam" id="PF08570">
    <property type="entry name" value="DUF1761"/>
    <property type="match status" value="1"/>
</dbReference>
<feature type="transmembrane region" description="Helical" evidence="1">
    <location>
        <begin position="45"/>
        <end position="66"/>
    </location>
</feature>
<feature type="transmembrane region" description="Helical" evidence="1">
    <location>
        <begin position="105"/>
        <end position="126"/>
    </location>
</feature>
<evidence type="ECO:0000313" key="2">
    <source>
        <dbReference type="EMBL" id="OYQ44354.1"/>
    </source>
</evidence>
<protein>
    <recommendedName>
        <fullName evidence="4">DUF1761 domain-containing protein</fullName>
    </recommendedName>
</protein>
<evidence type="ECO:0000256" key="1">
    <source>
        <dbReference type="SAM" id="Phobius"/>
    </source>
</evidence>
<feature type="transmembrane region" description="Helical" evidence="1">
    <location>
        <begin position="138"/>
        <end position="159"/>
    </location>
</feature>
<dbReference type="Proteomes" id="UP000216605">
    <property type="component" value="Unassembled WGS sequence"/>
</dbReference>
<name>A0A255ZTV9_9FLAO</name>
<sequence length="160" mass="17640">MIMNLLATLLAALVTLPIGFIWYNPKVFGTVWMRESGMTEEKAKGANMVKVFGLTILFSFMIAFMLNQIVIHQVGAVQLAGGDPAKALPSFHAFMEDYKDAHRSFGHGVLHGVIAGIFFALPLIAINSLFERKSWKYILINAGYFIVSLGIMGGIICAWK</sequence>
<keyword evidence="1" id="KW-0472">Membrane</keyword>
<evidence type="ECO:0008006" key="4">
    <source>
        <dbReference type="Google" id="ProtNLM"/>
    </source>
</evidence>
<proteinExistence type="predicted"/>
<dbReference type="EMBL" id="NOXV01000157">
    <property type="protein sequence ID" value="OYQ44354.1"/>
    <property type="molecule type" value="Genomic_DNA"/>
</dbReference>
<keyword evidence="1" id="KW-0812">Transmembrane</keyword>
<accession>A0A255ZTV9</accession>